<evidence type="ECO:0000256" key="6">
    <source>
        <dbReference type="ARBA" id="ARBA00022448"/>
    </source>
</evidence>
<keyword evidence="8 17" id="KW-0812">Transmembrane</keyword>
<evidence type="ECO:0000256" key="11">
    <source>
        <dbReference type="ARBA" id="ARBA00022982"/>
    </source>
</evidence>
<comment type="caution">
    <text evidence="18">The sequence shown here is derived from an EMBL/GenBank/DDBJ whole genome shotgun (WGS) entry which is preliminary data.</text>
</comment>
<organism evidence="18 19">
    <name type="scientific">Mytilus galloprovincialis</name>
    <name type="common">Mediterranean mussel</name>
    <dbReference type="NCBI Taxonomy" id="29158"/>
    <lineage>
        <taxon>Eukaryota</taxon>
        <taxon>Metazoa</taxon>
        <taxon>Spiralia</taxon>
        <taxon>Lophotrochozoa</taxon>
        <taxon>Mollusca</taxon>
        <taxon>Bivalvia</taxon>
        <taxon>Autobranchia</taxon>
        <taxon>Pteriomorphia</taxon>
        <taxon>Mytilida</taxon>
        <taxon>Mytiloidea</taxon>
        <taxon>Mytilidae</taxon>
        <taxon>Mytilinae</taxon>
        <taxon>Mytilus</taxon>
    </lineage>
</organism>
<name>A0A8B6CFT9_MYTGA</name>
<evidence type="ECO:0000256" key="12">
    <source>
        <dbReference type="ARBA" id="ARBA00022989"/>
    </source>
</evidence>
<comment type="subunit">
    <text evidence="4">Complex I is composed of 45 different subunits.</text>
</comment>
<evidence type="ECO:0000256" key="9">
    <source>
        <dbReference type="ARBA" id="ARBA00022792"/>
    </source>
</evidence>
<dbReference type="EMBL" id="UYJE01001611">
    <property type="protein sequence ID" value="VDI03615.1"/>
    <property type="molecule type" value="Genomic_DNA"/>
</dbReference>
<evidence type="ECO:0000256" key="5">
    <source>
        <dbReference type="ARBA" id="ARBA00015175"/>
    </source>
</evidence>
<dbReference type="GO" id="GO:0005743">
    <property type="term" value="C:mitochondrial inner membrane"/>
    <property type="evidence" value="ECO:0007669"/>
    <property type="project" value="UniProtKB-SubCell"/>
</dbReference>
<dbReference type="InterPro" id="IPR019173">
    <property type="entry name" value="NADH_UbQ_OxRdtase_B5_su"/>
</dbReference>
<protein>
    <recommendedName>
        <fullName evidence="5">NADH dehydrogenase [ubiquinone] 1 beta subcomplex subunit 5, mitochondrial</fullName>
    </recommendedName>
    <alternativeName>
        <fullName evidence="16">Complex I-SGDH</fullName>
    </alternativeName>
    <alternativeName>
        <fullName evidence="15">NADH-ubiquinone oxidoreductase SGDH subunit</fullName>
    </alternativeName>
</protein>
<keyword evidence="13" id="KW-0496">Mitochondrion</keyword>
<keyword evidence="7" id="KW-0679">Respiratory chain</keyword>
<keyword evidence="10" id="KW-0809">Transit peptide</keyword>
<dbReference type="Pfam" id="PF09781">
    <property type="entry name" value="NDUF_B5"/>
    <property type="match status" value="1"/>
</dbReference>
<evidence type="ECO:0000313" key="18">
    <source>
        <dbReference type="EMBL" id="VDI03615.1"/>
    </source>
</evidence>
<evidence type="ECO:0000256" key="3">
    <source>
        <dbReference type="ARBA" id="ARBA00007152"/>
    </source>
</evidence>
<dbReference type="OrthoDB" id="9995605at2759"/>
<proteinExistence type="inferred from homology"/>
<evidence type="ECO:0000256" key="4">
    <source>
        <dbReference type="ARBA" id="ARBA00011533"/>
    </source>
</evidence>
<keyword evidence="14 17" id="KW-0472">Membrane</keyword>
<evidence type="ECO:0000256" key="1">
    <source>
        <dbReference type="ARBA" id="ARBA00003195"/>
    </source>
</evidence>
<dbReference type="AlphaFoldDB" id="A0A8B6CFT9"/>
<feature type="transmembrane region" description="Helical" evidence="17">
    <location>
        <begin position="68"/>
        <end position="87"/>
    </location>
</feature>
<evidence type="ECO:0000256" key="14">
    <source>
        <dbReference type="ARBA" id="ARBA00023136"/>
    </source>
</evidence>
<accession>A0A8B6CFT9</accession>
<keyword evidence="19" id="KW-1185">Reference proteome</keyword>
<evidence type="ECO:0000256" key="2">
    <source>
        <dbReference type="ARBA" id="ARBA00004434"/>
    </source>
</evidence>
<keyword evidence="9" id="KW-0999">Mitochondrion inner membrane</keyword>
<gene>
    <name evidence="18" type="ORF">MGAL_10B048669</name>
</gene>
<evidence type="ECO:0000256" key="10">
    <source>
        <dbReference type="ARBA" id="ARBA00022946"/>
    </source>
</evidence>
<keyword evidence="12 17" id="KW-1133">Transmembrane helix</keyword>
<evidence type="ECO:0000256" key="16">
    <source>
        <dbReference type="ARBA" id="ARBA00032550"/>
    </source>
</evidence>
<evidence type="ECO:0000256" key="7">
    <source>
        <dbReference type="ARBA" id="ARBA00022660"/>
    </source>
</evidence>
<comment type="function">
    <text evidence="1">Accessory subunit of the mitochondrial membrane respiratory chain NADH dehydrogenase (Complex I), that is believed not to be involved in catalysis. Complex I functions in the transfer of electrons from NADH to the respiratory chain. The immediate electron acceptor for the enzyme is believed to be ubiquinone.</text>
</comment>
<evidence type="ECO:0000256" key="13">
    <source>
        <dbReference type="ARBA" id="ARBA00023128"/>
    </source>
</evidence>
<evidence type="ECO:0000256" key="15">
    <source>
        <dbReference type="ARBA" id="ARBA00032395"/>
    </source>
</evidence>
<keyword evidence="6" id="KW-0813">Transport</keyword>
<comment type="subcellular location">
    <subcellularLocation>
        <location evidence="2">Mitochondrion inner membrane</location>
        <topology evidence="2">Single-pass membrane protein</topology>
    </subcellularLocation>
</comment>
<evidence type="ECO:0000256" key="8">
    <source>
        <dbReference type="ARBA" id="ARBA00022692"/>
    </source>
</evidence>
<sequence length="192" mass="22185">MGVLSCLRPSIVRGTKQIISLSTKHNALATKTLQSGIVRQMGGGGGPPTMIKTASRSVYNTLKDEFHFFFWVGAIPCILIVAAFNIFGGQGELTDIPEGYQPHHWEYEKHPIRRFIAKHFTVPMEKVYEQNLHYQWMDNAKNDQRILARKIRAMMRENQDYKAWYYIPVDVKGKEEAAGHRRAFEKRHSYTE</sequence>
<comment type="similarity">
    <text evidence="3">Belongs to the complex I NDUFB5 subunit family.</text>
</comment>
<dbReference type="PANTHER" id="PTHR13178">
    <property type="entry name" value="NADH-UBIQUINONE OXIDOREDUCTASE SGDH SUBUNIT"/>
    <property type="match status" value="1"/>
</dbReference>
<evidence type="ECO:0000313" key="19">
    <source>
        <dbReference type="Proteomes" id="UP000596742"/>
    </source>
</evidence>
<evidence type="ECO:0000256" key="17">
    <source>
        <dbReference type="SAM" id="Phobius"/>
    </source>
</evidence>
<keyword evidence="18" id="KW-0830">Ubiquinone</keyword>
<reference evidence="18" key="1">
    <citation type="submission" date="2018-11" db="EMBL/GenBank/DDBJ databases">
        <authorList>
            <person name="Alioto T."/>
            <person name="Alioto T."/>
        </authorList>
    </citation>
    <scope>NUCLEOTIDE SEQUENCE</scope>
</reference>
<dbReference type="Proteomes" id="UP000596742">
    <property type="component" value="Unassembled WGS sequence"/>
</dbReference>
<keyword evidence="11" id="KW-0249">Electron transport</keyword>
<dbReference type="PANTHER" id="PTHR13178:SF0">
    <property type="entry name" value="NADH DEHYDROGENASE [UBIQUINONE] 1 BETA SUBCOMPLEX SUBUNIT 5, MITOCHONDRIAL"/>
    <property type="match status" value="1"/>
</dbReference>